<feature type="compositionally biased region" description="Basic and acidic residues" evidence="1">
    <location>
        <begin position="169"/>
        <end position="187"/>
    </location>
</feature>
<keyword evidence="2" id="KW-1185">Reference proteome</keyword>
<protein>
    <submittedName>
        <fullName evidence="3">Glycine-rich cell wall structural protein 1.8</fullName>
    </submittedName>
</protein>
<gene>
    <name evidence="3" type="primary">LOC125312608</name>
</gene>
<name>A0ABM3GRX6_9MYRT</name>
<dbReference type="RefSeq" id="XP_048127108.1">
    <property type="nucleotide sequence ID" value="XM_048271151.1"/>
</dbReference>
<evidence type="ECO:0000313" key="2">
    <source>
        <dbReference type="Proteomes" id="UP000827889"/>
    </source>
</evidence>
<accession>A0ABM3GRX6</accession>
<feature type="compositionally biased region" description="Gly residues" evidence="1">
    <location>
        <begin position="132"/>
        <end position="142"/>
    </location>
</feature>
<organism evidence="2 3">
    <name type="scientific">Rhodamnia argentea</name>
    <dbReference type="NCBI Taxonomy" id="178133"/>
    <lineage>
        <taxon>Eukaryota</taxon>
        <taxon>Viridiplantae</taxon>
        <taxon>Streptophyta</taxon>
        <taxon>Embryophyta</taxon>
        <taxon>Tracheophyta</taxon>
        <taxon>Spermatophyta</taxon>
        <taxon>Magnoliopsida</taxon>
        <taxon>eudicotyledons</taxon>
        <taxon>Gunneridae</taxon>
        <taxon>Pentapetalae</taxon>
        <taxon>rosids</taxon>
        <taxon>malvids</taxon>
        <taxon>Myrtales</taxon>
        <taxon>Myrtaceae</taxon>
        <taxon>Myrtoideae</taxon>
        <taxon>Myrteae</taxon>
        <taxon>Australasian group</taxon>
        <taxon>Rhodamnia</taxon>
    </lineage>
</organism>
<evidence type="ECO:0000313" key="3">
    <source>
        <dbReference type="RefSeq" id="XP_048127108.1"/>
    </source>
</evidence>
<reference evidence="3" key="1">
    <citation type="submission" date="2025-08" db="UniProtKB">
        <authorList>
            <consortium name="RefSeq"/>
        </authorList>
    </citation>
    <scope>IDENTIFICATION</scope>
    <source>
        <tissue evidence="3">Leaf</tissue>
    </source>
</reference>
<sequence>MKRDLSPTSLRNGGGEHQDRPEDGAENPESKTFLNSLLSAIVPEKAPPATTADEAGGGHDDAADGGREVGEESGGGGGGIIGHLISDLVSPGSPEAGQSSGKRKAGGLDVEDGGRGGELGGISRPRSDGESEAGGGGGGGGVMSSLLSSFFHSSEEGGGADAAAGDVEIEGHRATEGGEKTAAKSEAEEVGGGGIIENIVSHLPPSILEVASPTTDEASILIHSIVRD</sequence>
<dbReference type="GeneID" id="125312608"/>
<dbReference type="Proteomes" id="UP000827889">
    <property type="component" value="Chromosome 10"/>
</dbReference>
<feature type="region of interest" description="Disordered" evidence="1">
    <location>
        <begin position="1"/>
        <end position="189"/>
    </location>
</feature>
<feature type="compositionally biased region" description="Basic and acidic residues" evidence="1">
    <location>
        <begin position="56"/>
        <end position="70"/>
    </location>
</feature>
<feature type="compositionally biased region" description="Gly residues" evidence="1">
    <location>
        <begin position="72"/>
        <end position="81"/>
    </location>
</feature>
<proteinExistence type="predicted"/>
<evidence type="ECO:0000256" key="1">
    <source>
        <dbReference type="SAM" id="MobiDB-lite"/>
    </source>
</evidence>
<feature type="compositionally biased region" description="Polar residues" evidence="1">
    <location>
        <begin position="1"/>
        <end position="11"/>
    </location>
</feature>
<feature type="compositionally biased region" description="Basic and acidic residues" evidence="1">
    <location>
        <begin position="14"/>
        <end position="23"/>
    </location>
</feature>